<dbReference type="EC" id="6.3.3.2" evidence="5"/>
<dbReference type="GO" id="GO:0009396">
    <property type="term" value="P:folic acid-containing compound biosynthetic process"/>
    <property type="evidence" value="ECO:0007669"/>
    <property type="project" value="TreeGrafter"/>
</dbReference>
<dbReference type="RefSeq" id="WP_071895018.1">
    <property type="nucleotide sequence ID" value="NZ_CP018135.1"/>
</dbReference>
<gene>
    <name evidence="6" type="ORF">BHE16_11755</name>
</gene>
<evidence type="ECO:0000256" key="5">
    <source>
        <dbReference type="RuleBase" id="RU361279"/>
    </source>
</evidence>
<comment type="catalytic activity">
    <reaction evidence="5">
        <text>(6S)-5-formyl-5,6,7,8-tetrahydrofolate + ATP = (6R)-5,10-methenyltetrahydrofolate + ADP + phosphate</text>
        <dbReference type="Rhea" id="RHEA:10488"/>
        <dbReference type="ChEBI" id="CHEBI:30616"/>
        <dbReference type="ChEBI" id="CHEBI:43474"/>
        <dbReference type="ChEBI" id="CHEBI:57455"/>
        <dbReference type="ChEBI" id="CHEBI:57457"/>
        <dbReference type="ChEBI" id="CHEBI:456216"/>
        <dbReference type="EC" id="6.3.3.2"/>
    </reaction>
</comment>
<keyword evidence="5" id="KW-0460">Magnesium</keyword>
<keyword evidence="7" id="KW-1185">Reference proteome</keyword>
<feature type="binding site" evidence="4">
    <location>
        <begin position="13"/>
        <end position="17"/>
    </location>
    <ligand>
        <name>ATP</name>
        <dbReference type="ChEBI" id="CHEBI:30616"/>
    </ligand>
</feature>
<feature type="binding site" evidence="4">
    <location>
        <position position="65"/>
    </location>
    <ligand>
        <name>substrate</name>
    </ligand>
</feature>
<feature type="binding site" evidence="4">
    <location>
        <position position="60"/>
    </location>
    <ligand>
        <name>substrate</name>
    </ligand>
</feature>
<feature type="binding site" evidence="4">
    <location>
        <begin position="144"/>
        <end position="152"/>
    </location>
    <ligand>
        <name>ATP</name>
        <dbReference type="ChEBI" id="CHEBI:30616"/>
    </ligand>
</feature>
<keyword evidence="3 4" id="KW-0067">ATP-binding</keyword>
<accession>A0A1L2ZQX5</accession>
<comment type="cofactor">
    <cofactor evidence="5">
        <name>Mg(2+)</name>
        <dbReference type="ChEBI" id="CHEBI:18420"/>
    </cofactor>
</comment>
<evidence type="ECO:0000313" key="6">
    <source>
        <dbReference type="EMBL" id="APF41549.1"/>
    </source>
</evidence>
<keyword evidence="2 4" id="KW-0547">Nucleotide-binding</keyword>
<dbReference type="InterPro" id="IPR037171">
    <property type="entry name" value="NagB/RpiA_transferase-like"/>
</dbReference>
<dbReference type="GO" id="GO:0030272">
    <property type="term" value="F:5-formyltetrahydrofolate cyclo-ligase activity"/>
    <property type="evidence" value="ECO:0007669"/>
    <property type="project" value="UniProtKB-EC"/>
</dbReference>
<dbReference type="InterPro" id="IPR024185">
    <property type="entry name" value="FTHF_cligase-like_sf"/>
</dbReference>
<name>A0A1L2ZQX5_9MICC</name>
<dbReference type="Proteomes" id="UP000183530">
    <property type="component" value="Chromosome"/>
</dbReference>
<dbReference type="KEGG" id="nae:BHE16_11755"/>
<dbReference type="EMBL" id="CP018135">
    <property type="protein sequence ID" value="APF41549.1"/>
    <property type="molecule type" value="Genomic_DNA"/>
</dbReference>
<evidence type="ECO:0000256" key="2">
    <source>
        <dbReference type="ARBA" id="ARBA00022741"/>
    </source>
</evidence>
<dbReference type="Pfam" id="PF01812">
    <property type="entry name" value="5-FTHF_cyc-lig"/>
    <property type="match status" value="1"/>
</dbReference>
<evidence type="ECO:0000256" key="4">
    <source>
        <dbReference type="PIRSR" id="PIRSR006806-1"/>
    </source>
</evidence>
<dbReference type="GO" id="GO:0005524">
    <property type="term" value="F:ATP binding"/>
    <property type="evidence" value="ECO:0007669"/>
    <property type="project" value="UniProtKB-KW"/>
</dbReference>
<reference evidence="6 7" key="1">
    <citation type="submission" date="2016-11" db="EMBL/GenBank/DDBJ databases">
        <title>Genome sequencing of Zhihengliuella aestuarii B18 antagonistic to Plasmodiophora brassicae.</title>
        <authorList>
            <person name="Luo Y."/>
        </authorList>
    </citation>
    <scope>NUCLEOTIDE SEQUENCE [LARGE SCALE GENOMIC DNA]</scope>
    <source>
        <strain evidence="6 7">B18</strain>
    </source>
</reference>
<dbReference type="OrthoDB" id="3242798at2"/>
<organism evidence="6 7">
    <name type="scientific">Neomicrococcus aestuarii</name>
    <dbReference type="NCBI Taxonomy" id="556325"/>
    <lineage>
        <taxon>Bacteria</taxon>
        <taxon>Bacillati</taxon>
        <taxon>Actinomycetota</taxon>
        <taxon>Actinomycetes</taxon>
        <taxon>Micrococcales</taxon>
        <taxon>Micrococcaceae</taxon>
        <taxon>Neomicrococcus</taxon>
    </lineage>
</organism>
<protein>
    <recommendedName>
        <fullName evidence="5">5-formyltetrahydrofolate cyclo-ligase</fullName>
        <ecNumber evidence="5">6.3.3.2</ecNumber>
    </recommendedName>
</protein>
<dbReference type="PIRSF" id="PIRSF006806">
    <property type="entry name" value="FTHF_cligase"/>
    <property type="match status" value="1"/>
</dbReference>
<dbReference type="GO" id="GO:0046872">
    <property type="term" value="F:metal ion binding"/>
    <property type="evidence" value="ECO:0007669"/>
    <property type="project" value="UniProtKB-KW"/>
</dbReference>
<dbReference type="STRING" id="556325.BHE16_11755"/>
<evidence type="ECO:0000256" key="3">
    <source>
        <dbReference type="ARBA" id="ARBA00022840"/>
    </source>
</evidence>
<comment type="similarity">
    <text evidence="1 5">Belongs to the 5-formyltetrahydrofolate cyclo-ligase family.</text>
</comment>
<dbReference type="Gene3D" id="3.40.50.10420">
    <property type="entry name" value="NagB/RpiA/CoA transferase-like"/>
    <property type="match status" value="1"/>
</dbReference>
<dbReference type="InterPro" id="IPR002698">
    <property type="entry name" value="FTHF_cligase"/>
</dbReference>
<dbReference type="NCBIfam" id="TIGR02727">
    <property type="entry name" value="MTHFS_bact"/>
    <property type="match status" value="1"/>
</dbReference>
<dbReference type="SUPFAM" id="SSF100950">
    <property type="entry name" value="NagB/RpiA/CoA transferase-like"/>
    <property type="match status" value="1"/>
</dbReference>
<dbReference type="PANTHER" id="PTHR23407">
    <property type="entry name" value="ATPASE INHIBITOR/5-FORMYLTETRAHYDROFOLATE CYCLO-LIGASE"/>
    <property type="match status" value="1"/>
</dbReference>
<dbReference type="PANTHER" id="PTHR23407:SF1">
    <property type="entry name" value="5-FORMYLTETRAHYDROFOLATE CYCLO-LIGASE"/>
    <property type="match status" value="1"/>
</dbReference>
<evidence type="ECO:0000313" key="7">
    <source>
        <dbReference type="Proteomes" id="UP000183530"/>
    </source>
</evidence>
<evidence type="ECO:0000256" key="1">
    <source>
        <dbReference type="ARBA" id="ARBA00010638"/>
    </source>
</evidence>
<keyword evidence="6" id="KW-0436">Ligase</keyword>
<dbReference type="GO" id="GO:0035999">
    <property type="term" value="P:tetrahydrofolate interconversion"/>
    <property type="evidence" value="ECO:0007669"/>
    <property type="project" value="TreeGrafter"/>
</dbReference>
<keyword evidence="5" id="KW-0479">Metal-binding</keyword>
<sequence>MDTSATFSSDQHKHELRLAARAARKNLTAPVRESQMQATSAHIAEWLRANAEFKAFTAVLPYSSEPPLLPFLQEMHAEGFRILVPVTEPDRRMSFVEWTPGVAMERSPVAPIDEPVGERLDFTEMGRVDVMLIPAQLIDTSGGRMGQGGGYYDRFLEKVRSLPSPPKLYAVVFDHELVAPGMFPVEAFDQRVDGVFTSAGLTRFDR</sequence>
<proteinExistence type="inferred from homology"/>
<dbReference type="AlphaFoldDB" id="A0A1L2ZQX5"/>